<evidence type="ECO:0008006" key="4">
    <source>
        <dbReference type="Google" id="ProtNLM"/>
    </source>
</evidence>
<evidence type="ECO:0000313" key="2">
    <source>
        <dbReference type="EMBL" id="STP63161.1"/>
    </source>
</evidence>
<protein>
    <recommendedName>
        <fullName evidence="4">Peptidase M23</fullName>
    </recommendedName>
</protein>
<dbReference type="AlphaFoldDB" id="A0AAX2KLC4"/>
<keyword evidence="1" id="KW-0472">Membrane</keyword>
<reference evidence="2 3" key="1">
    <citation type="submission" date="2018-06" db="EMBL/GenBank/DDBJ databases">
        <authorList>
            <consortium name="Pathogen Informatics"/>
            <person name="Doyle S."/>
        </authorList>
    </citation>
    <scope>NUCLEOTIDE SEQUENCE [LARGE SCALE GENOMIC DNA]</scope>
    <source>
        <strain evidence="2 3">NCTC13379</strain>
    </source>
</reference>
<dbReference type="EMBL" id="UGIX01000001">
    <property type="protein sequence ID" value="STP63161.1"/>
    <property type="molecule type" value="Genomic_DNA"/>
</dbReference>
<proteinExistence type="predicted"/>
<sequence length="184" mass="21275">MKQLRNRAMRFKAAKEAKKAEQGIGLIRSFFNGQKTLGKVAALILKNPISWVVLLVLFLVFLLSGVASSTQKPAIVQEEEDLTASWTYFTKLDAQHTDDNNLFYSNIDDVLFYMNYRYDDFKLLDMDSTGTKNFETILSELWTALNGKKPDYQLKTMQSLETDKKSSYFIEEEQAKHYQEIKKS</sequence>
<evidence type="ECO:0000256" key="1">
    <source>
        <dbReference type="SAM" id="Phobius"/>
    </source>
</evidence>
<organism evidence="2 3">
    <name type="scientific">Enterococcus faecalis</name>
    <name type="common">Streptococcus faecalis</name>
    <dbReference type="NCBI Taxonomy" id="1351"/>
    <lineage>
        <taxon>Bacteria</taxon>
        <taxon>Bacillati</taxon>
        <taxon>Bacillota</taxon>
        <taxon>Bacilli</taxon>
        <taxon>Lactobacillales</taxon>
        <taxon>Enterococcaceae</taxon>
        <taxon>Enterococcus</taxon>
    </lineage>
</organism>
<accession>A0AAX2KLC4</accession>
<feature type="transmembrane region" description="Helical" evidence="1">
    <location>
        <begin position="49"/>
        <end position="67"/>
    </location>
</feature>
<dbReference type="Proteomes" id="UP000254396">
    <property type="component" value="Unassembled WGS sequence"/>
</dbReference>
<keyword evidence="1" id="KW-0812">Transmembrane</keyword>
<evidence type="ECO:0000313" key="3">
    <source>
        <dbReference type="Proteomes" id="UP000254396"/>
    </source>
</evidence>
<comment type="caution">
    <text evidence="2">The sequence shown here is derived from an EMBL/GenBank/DDBJ whole genome shotgun (WGS) entry which is preliminary data.</text>
</comment>
<keyword evidence="1" id="KW-1133">Transmembrane helix</keyword>
<name>A0AAX2KLC4_ENTFL</name>
<gene>
    <name evidence="2" type="ORF">NCTC13379_00037</name>
</gene>